<evidence type="ECO:0000256" key="1">
    <source>
        <dbReference type="SAM" id="MobiDB-lite"/>
    </source>
</evidence>
<gene>
    <name evidence="2" type="ORF">JOB18_029396</name>
</gene>
<organism evidence="2 3">
    <name type="scientific">Solea senegalensis</name>
    <name type="common">Senegalese sole</name>
    <dbReference type="NCBI Taxonomy" id="28829"/>
    <lineage>
        <taxon>Eukaryota</taxon>
        <taxon>Metazoa</taxon>
        <taxon>Chordata</taxon>
        <taxon>Craniata</taxon>
        <taxon>Vertebrata</taxon>
        <taxon>Euteleostomi</taxon>
        <taxon>Actinopterygii</taxon>
        <taxon>Neopterygii</taxon>
        <taxon>Teleostei</taxon>
        <taxon>Neoteleostei</taxon>
        <taxon>Acanthomorphata</taxon>
        <taxon>Carangaria</taxon>
        <taxon>Pleuronectiformes</taxon>
        <taxon>Pleuronectoidei</taxon>
        <taxon>Soleidae</taxon>
        <taxon>Solea</taxon>
    </lineage>
</organism>
<dbReference type="Proteomes" id="UP000693946">
    <property type="component" value="Linkage Group LG12"/>
</dbReference>
<protein>
    <submittedName>
        <fullName evidence="2">Uncharacterized protein</fullName>
    </submittedName>
</protein>
<keyword evidence="3" id="KW-1185">Reference proteome</keyword>
<dbReference type="AlphaFoldDB" id="A0AAV6SLB1"/>
<proteinExistence type="predicted"/>
<accession>A0AAV6SLB1</accession>
<evidence type="ECO:0000313" key="2">
    <source>
        <dbReference type="EMBL" id="KAG7518234.1"/>
    </source>
</evidence>
<reference evidence="2 3" key="1">
    <citation type="journal article" date="2021" name="Sci. Rep.">
        <title>Chromosome anchoring in Senegalese sole (Solea senegalensis) reveals sex-associated markers and genome rearrangements in flatfish.</title>
        <authorList>
            <person name="Guerrero-Cozar I."/>
            <person name="Gomez-Garrido J."/>
            <person name="Berbel C."/>
            <person name="Martinez-Blanch J.F."/>
            <person name="Alioto T."/>
            <person name="Claros M.G."/>
            <person name="Gagnaire P.A."/>
            <person name="Manchado M."/>
        </authorList>
    </citation>
    <scope>NUCLEOTIDE SEQUENCE [LARGE SCALE GENOMIC DNA]</scope>
    <source>
        <strain evidence="2">Sse05_10M</strain>
    </source>
</reference>
<feature type="region of interest" description="Disordered" evidence="1">
    <location>
        <begin position="111"/>
        <end position="149"/>
    </location>
</feature>
<evidence type="ECO:0000313" key="3">
    <source>
        <dbReference type="Proteomes" id="UP000693946"/>
    </source>
</evidence>
<dbReference type="EMBL" id="JAGKHQ010000004">
    <property type="protein sequence ID" value="KAG7518234.1"/>
    <property type="molecule type" value="Genomic_DNA"/>
</dbReference>
<name>A0AAV6SLB1_SOLSE</name>
<comment type="caution">
    <text evidence="2">The sequence shown here is derived from an EMBL/GenBank/DDBJ whole genome shotgun (WGS) entry which is preliminary data.</text>
</comment>
<sequence length="196" mass="21986">MANTEQQLALTRSVVKSCHINEEFRRCTAIPLESTFMSQLDRYTPKLLELFSAKGGVTGQCIKNLLMELIQDPSTSAVKKRDVTLRCLIEYMGESGQELISDYCPSTNPTIIPSVPAEMPSPGPSAASDAEPEETTESEKEPGPETQSKKLKMYSFRQDWLKQFPWLSRVFELYASNRHGLFVPNMSGQVSLVLNF</sequence>